<gene>
    <name evidence="2" type="ORF">PoB_005069800</name>
</gene>
<evidence type="ECO:0000256" key="1">
    <source>
        <dbReference type="SAM" id="MobiDB-lite"/>
    </source>
</evidence>
<feature type="region of interest" description="Disordered" evidence="1">
    <location>
        <begin position="25"/>
        <end position="63"/>
    </location>
</feature>
<dbReference type="EMBL" id="BLXT01005595">
    <property type="protein sequence ID" value="GFO24193.1"/>
    <property type="molecule type" value="Genomic_DNA"/>
</dbReference>
<accession>A0AAV4BZF2</accession>
<evidence type="ECO:0000313" key="2">
    <source>
        <dbReference type="EMBL" id="GFO24193.1"/>
    </source>
</evidence>
<sequence>MASENIKDHEVLDLLDLSDSEVKEWIPDTDEEWDDTDDEDDPEPNHQERSNVPWNNNHASDHAPDLDVQRLADIGSTTPVPNFEPVRGAGLQLPDLHTRQDLKKYLRPVDFFSFFFNRCVIGRMFMLKVWVGSDRVCIQGEEALHRGSSWGCFCCQQEEGGGPPTLMSMYPFAGWSTLKKIMVISSKGSAKVVDKIYSELKSILGDETIEVTKLGSGHLMVELKSNDQAKKLGAIAMFLDIPVTVSSYKSLNSSKGVIRRRDLWCCRTRS</sequence>
<name>A0AAV4BZF2_9GAST</name>
<keyword evidence="3" id="KW-1185">Reference proteome</keyword>
<protein>
    <submittedName>
        <fullName evidence="2">Uncharacterized protein</fullName>
    </submittedName>
</protein>
<comment type="caution">
    <text evidence="2">The sequence shown here is derived from an EMBL/GenBank/DDBJ whole genome shotgun (WGS) entry which is preliminary data.</text>
</comment>
<dbReference type="AlphaFoldDB" id="A0AAV4BZF2"/>
<feature type="compositionally biased region" description="Acidic residues" evidence="1">
    <location>
        <begin position="27"/>
        <end position="42"/>
    </location>
</feature>
<proteinExistence type="predicted"/>
<organism evidence="2 3">
    <name type="scientific">Plakobranchus ocellatus</name>
    <dbReference type="NCBI Taxonomy" id="259542"/>
    <lineage>
        <taxon>Eukaryota</taxon>
        <taxon>Metazoa</taxon>
        <taxon>Spiralia</taxon>
        <taxon>Lophotrochozoa</taxon>
        <taxon>Mollusca</taxon>
        <taxon>Gastropoda</taxon>
        <taxon>Heterobranchia</taxon>
        <taxon>Euthyneura</taxon>
        <taxon>Panpulmonata</taxon>
        <taxon>Sacoglossa</taxon>
        <taxon>Placobranchoidea</taxon>
        <taxon>Plakobranchidae</taxon>
        <taxon>Plakobranchus</taxon>
    </lineage>
</organism>
<reference evidence="2 3" key="1">
    <citation type="journal article" date="2021" name="Elife">
        <title>Chloroplast acquisition without the gene transfer in kleptoplastic sea slugs, Plakobranchus ocellatus.</title>
        <authorList>
            <person name="Maeda T."/>
            <person name="Takahashi S."/>
            <person name="Yoshida T."/>
            <person name="Shimamura S."/>
            <person name="Takaki Y."/>
            <person name="Nagai Y."/>
            <person name="Toyoda A."/>
            <person name="Suzuki Y."/>
            <person name="Arimoto A."/>
            <person name="Ishii H."/>
            <person name="Satoh N."/>
            <person name="Nishiyama T."/>
            <person name="Hasebe M."/>
            <person name="Maruyama T."/>
            <person name="Minagawa J."/>
            <person name="Obokata J."/>
            <person name="Shigenobu S."/>
        </authorList>
    </citation>
    <scope>NUCLEOTIDE SEQUENCE [LARGE SCALE GENOMIC DNA]</scope>
</reference>
<evidence type="ECO:0000313" key="3">
    <source>
        <dbReference type="Proteomes" id="UP000735302"/>
    </source>
</evidence>
<dbReference type="Proteomes" id="UP000735302">
    <property type="component" value="Unassembled WGS sequence"/>
</dbReference>